<evidence type="ECO:0000313" key="2">
    <source>
        <dbReference type="Proteomes" id="UP000613208"/>
    </source>
</evidence>
<dbReference type="EMBL" id="BLYI01000009">
    <property type="protein sequence ID" value="GFO84163.1"/>
    <property type="molecule type" value="Genomic_DNA"/>
</dbReference>
<keyword evidence="2" id="KW-1185">Reference proteome</keyword>
<dbReference type="AlphaFoldDB" id="A0A916Q4C0"/>
<protein>
    <recommendedName>
        <fullName evidence="3">YgiT-type zinc finger protein</fullName>
    </recommendedName>
</protein>
<name>A0A916Q4C0_9FIRM</name>
<dbReference type="Proteomes" id="UP000613208">
    <property type="component" value="Unassembled WGS sequence"/>
</dbReference>
<comment type="caution">
    <text evidence="1">The sequence shown here is derived from an EMBL/GenBank/DDBJ whole genome shotgun (WGS) entry which is preliminary data.</text>
</comment>
<sequence length="84" mass="10097">MDKKGRADSMKKERYSFCTECRKECLYTLQKIERQYDIKGKQYNMEVTIAICENCGEEINIPGIMDLRAKEVEEQYRRAENIRY</sequence>
<proteinExistence type="predicted"/>
<gene>
    <name evidence="1" type="ORF">ANBU17_05100</name>
</gene>
<reference evidence="1" key="1">
    <citation type="submission" date="2020-06" db="EMBL/GenBank/DDBJ databases">
        <title>Characterization of fructooligosaccharide metabolism and fructooligosaccharide-degrading enzymes in human commensal butyrate producers.</title>
        <authorList>
            <person name="Tanno H."/>
            <person name="Fujii T."/>
            <person name="Hirano K."/>
            <person name="Maeno S."/>
            <person name="Tonozuka T."/>
            <person name="Sakamoto M."/>
            <person name="Ohkuma M."/>
            <person name="Tochio T."/>
            <person name="Endo A."/>
        </authorList>
    </citation>
    <scope>NUCLEOTIDE SEQUENCE</scope>
    <source>
        <strain evidence="1">JCM 17466</strain>
    </source>
</reference>
<evidence type="ECO:0008006" key="3">
    <source>
        <dbReference type="Google" id="ProtNLM"/>
    </source>
</evidence>
<organism evidence="1 2">
    <name type="scientific">Anaerostipes butyraticus</name>
    <dbReference type="NCBI Taxonomy" id="645466"/>
    <lineage>
        <taxon>Bacteria</taxon>
        <taxon>Bacillati</taxon>
        <taxon>Bacillota</taxon>
        <taxon>Clostridia</taxon>
        <taxon>Lachnospirales</taxon>
        <taxon>Lachnospiraceae</taxon>
        <taxon>Anaerostipes</taxon>
    </lineage>
</organism>
<accession>A0A916Q4C0</accession>
<evidence type="ECO:0000313" key="1">
    <source>
        <dbReference type="EMBL" id="GFO84163.1"/>
    </source>
</evidence>